<gene>
    <name evidence="1" type="ORF">LIP_1153</name>
</gene>
<evidence type="ECO:0000313" key="2">
    <source>
        <dbReference type="Proteomes" id="UP000065807"/>
    </source>
</evidence>
<evidence type="ECO:0000313" key="1">
    <source>
        <dbReference type="EMBL" id="BAS27010.1"/>
    </source>
</evidence>
<accession>A0A0K2SIU4</accession>
<organism evidence="1 2">
    <name type="scientific">Limnochorda pilosa</name>
    <dbReference type="NCBI Taxonomy" id="1555112"/>
    <lineage>
        <taxon>Bacteria</taxon>
        <taxon>Bacillati</taxon>
        <taxon>Bacillota</taxon>
        <taxon>Limnochordia</taxon>
        <taxon>Limnochordales</taxon>
        <taxon>Limnochordaceae</taxon>
        <taxon>Limnochorda</taxon>
    </lineage>
</organism>
<dbReference type="KEGG" id="lpil:LIP_1153"/>
<reference evidence="2" key="2">
    <citation type="journal article" date="2016" name="Int. J. Syst. Evol. Microbiol.">
        <title>Complete genome sequence and cell structure of Limnochorda pilosa, a Gram-negative spore-former within the phylum Firmicutes.</title>
        <authorList>
            <person name="Watanabe M."/>
            <person name="Kojima H."/>
            <person name="Fukui M."/>
        </authorList>
    </citation>
    <scope>NUCLEOTIDE SEQUENCE [LARGE SCALE GENOMIC DNA]</scope>
    <source>
        <strain evidence="2">HC45</strain>
    </source>
</reference>
<reference evidence="2" key="1">
    <citation type="submission" date="2015-07" db="EMBL/GenBank/DDBJ databases">
        <title>Complete genome sequence and phylogenetic analysis of Limnochorda pilosa.</title>
        <authorList>
            <person name="Watanabe M."/>
            <person name="Kojima H."/>
            <person name="Fukui M."/>
        </authorList>
    </citation>
    <scope>NUCLEOTIDE SEQUENCE [LARGE SCALE GENOMIC DNA]</scope>
    <source>
        <strain evidence="2">HC45</strain>
    </source>
</reference>
<dbReference type="RefSeq" id="WP_068135295.1">
    <property type="nucleotide sequence ID" value="NZ_AP014924.1"/>
</dbReference>
<sequence>MPRRRQAKAKEPADRYYQPVLRPWREDDRLVLADLLLDGHEPPAIARILNRYTSDVRRAIRTPETELVQRWLITSRFEARYPW</sequence>
<name>A0A0K2SIU4_LIMPI</name>
<protein>
    <submittedName>
        <fullName evidence="1">Uncharacterized protein</fullName>
    </submittedName>
</protein>
<dbReference type="EMBL" id="AP014924">
    <property type="protein sequence ID" value="BAS27010.1"/>
    <property type="molecule type" value="Genomic_DNA"/>
</dbReference>
<dbReference type="STRING" id="1555112.LIP_1153"/>
<keyword evidence="2" id="KW-1185">Reference proteome</keyword>
<dbReference type="Proteomes" id="UP000065807">
    <property type="component" value="Chromosome"/>
</dbReference>
<proteinExistence type="predicted"/>
<dbReference type="AlphaFoldDB" id="A0A0K2SIU4"/>